<evidence type="ECO:0000313" key="2">
    <source>
        <dbReference type="EMBL" id="RLN12138.1"/>
    </source>
</evidence>
<dbReference type="PANTHER" id="PTHR31009">
    <property type="entry name" value="S-ADENOSYL-L-METHIONINE:CARBOXYL METHYLTRANSFERASE FAMILY PROTEIN"/>
    <property type="match status" value="1"/>
</dbReference>
<evidence type="ECO:0000313" key="3">
    <source>
        <dbReference type="Proteomes" id="UP000275267"/>
    </source>
</evidence>
<dbReference type="STRING" id="4540.A0A3L6S160"/>
<dbReference type="AlphaFoldDB" id="A0A3L6S160"/>
<dbReference type="OrthoDB" id="783690at2759"/>
<sequence length="143" mass="16372">MTVKIVDVAIQFPDVLDGNEGNIYIAKTTPPSVVKLYQEQFQKDLILFLELRYEELAFDGQMVLTFLGRKEDDVYSGSMNYLYELLAQSLQSLVEKDLVNQKKLNSFNLPIYGASVAEVKEVVNQSGRFDINHINLFESNWDP</sequence>
<keyword evidence="3" id="KW-1185">Reference proteome</keyword>
<gene>
    <name evidence="2" type="ORF">C2845_PM09G06970</name>
</gene>
<name>A0A3L6S160_PANMI</name>
<dbReference type="GO" id="GO:0032259">
    <property type="term" value="P:methylation"/>
    <property type="evidence" value="ECO:0007669"/>
    <property type="project" value="UniProtKB-KW"/>
</dbReference>
<evidence type="ECO:0000256" key="1">
    <source>
        <dbReference type="ARBA" id="ARBA00008908"/>
    </source>
</evidence>
<dbReference type="GO" id="GO:0008168">
    <property type="term" value="F:methyltransferase activity"/>
    <property type="evidence" value="ECO:0007669"/>
    <property type="project" value="UniProtKB-KW"/>
</dbReference>
<dbReference type="Gene3D" id="3.40.50.150">
    <property type="entry name" value="Vaccinia Virus protein VP39"/>
    <property type="match status" value="1"/>
</dbReference>
<dbReference type="InterPro" id="IPR029063">
    <property type="entry name" value="SAM-dependent_MTases_sf"/>
</dbReference>
<accession>A0A3L6S160</accession>
<comment type="caution">
    <text evidence="2">The sequence shown here is derived from an EMBL/GenBank/DDBJ whole genome shotgun (WGS) entry which is preliminary data.</text>
</comment>
<reference evidence="3" key="1">
    <citation type="journal article" date="2019" name="Nat. Commun.">
        <title>The genome of broomcorn millet.</title>
        <authorList>
            <person name="Zou C."/>
            <person name="Miki D."/>
            <person name="Li D."/>
            <person name="Tang Q."/>
            <person name="Xiao L."/>
            <person name="Rajput S."/>
            <person name="Deng P."/>
            <person name="Jia W."/>
            <person name="Huang R."/>
            <person name="Zhang M."/>
            <person name="Sun Y."/>
            <person name="Hu J."/>
            <person name="Fu X."/>
            <person name="Schnable P.S."/>
            <person name="Li F."/>
            <person name="Zhang H."/>
            <person name="Feng B."/>
            <person name="Zhu X."/>
            <person name="Liu R."/>
            <person name="Schnable J.C."/>
            <person name="Zhu J.-K."/>
            <person name="Zhang H."/>
        </authorList>
    </citation>
    <scope>NUCLEOTIDE SEQUENCE [LARGE SCALE GENOMIC DNA]</scope>
</reference>
<organism evidence="2 3">
    <name type="scientific">Panicum miliaceum</name>
    <name type="common">Proso millet</name>
    <name type="synonym">Broomcorn millet</name>
    <dbReference type="NCBI Taxonomy" id="4540"/>
    <lineage>
        <taxon>Eukaryota</taxon>
        <taxon>Viridiplantae</taxon>
        <taxon>Streptophyta</taxon>
        <taxon>Embryophyta</taxon>
        <taxon>Tracheophyta</taxon>
        <taxon>Spermatophyta</taxon>
        <taxon>Magnoliopsida</taxon>
        <taxon>Liliopsida</taxon>
        <taxon>Poales</taxon>
        <taxon>Poaceae</taxon>
        <taxon>PACMAD clade</taxon>
        <taxon>Panicoideae</taxon>
        <taxon>Panicodae</taxon>
        <taxon>Paniceae</taxon>
        <taxon>Panicinae</taxon>
        <taxon>Panicum</taxon>
        <taxon>Panicum sect. Panicum</taxon>
    </lineage>
</organism>
<dbReference type="InterPro" id="IPR005299">
    <property type="entry name" value="MeTrfase_7"/>
</dbReference>
<dbReference type="Proteomes" id="UP000275267">
    <property type="component" value="Unassembled WGS sequence"/>
</dbReference>
<comment type="similarity">
    <text evidence="1">Belongs to the methyltransferase superfamily. Type-7 methyltransferase family. SABATH subfamily.</text>
</comment>
<dbReference type="SUPFAM" id="SSF53335">
    <property type="entry name" value="S-adenosyl-L-methionine-dependent methyltransferases"/>
    <property type="match status" value="1"/>
</dbReference>
<proteinExistence type="inferred from homology"/>
<dbReference type="Pfam" id="PF03492">
    <property type="entry name" value="Methyltransf_7"/>
    <property type="match status" value="1"/>
</dbReference>
<dbReference type="EMBL" id="PQIB02000006">
    <property type="protein sequence ID" value="RLN12138.1"/>
    <property type="molecule type" value="Genomic_DNA"/>
</dbReference>
<protein>
    <submittedName>
        <fullName evidence="2">Anthranilate O-methyltransferase 1-like</fullName>
    </submittedName>
</protein>